<feature type="domain" description="Antistasin-like" evidence="2">
    <location>
        <begin position="1037"/>
        <end position="1062"/>
    </location>
</feature>
<feature type="domain" description="Antistasin-like" evidence="2">
    <location>
        <begin position="1274"/>
        <end position="1300"/>
    </location>
</feature>
<dbReference type="SMART" id="SM00217">
    <property type="entry name" value="WAP"/>
    <property type="match status" value="11"/>
</dbReference>
<dbReference type="Pfam" id="PF01826">
    <property type="entry name" value="TIL"/>
    <property type="match status" value="2"/>
</dbReference>
<dbReference type="PROSITE" id="PS51252">
    <property type="entry name" value="ANTISTASIN"/>
    <property type="match status" value="16"/>
</dbReference>
<feature type="domain" description="Antistasin-like" evidence="2">
    <location>
        <begin position="110"/>
        <end position="135"/>
    </location>
</feature>
<dbReference type="Gene3D" id="2.10.22.10">
    <property type="entry name" value="Antistasin, domain 1"/>
    <property type="match status" value="14"/>
</dbReference>
<feature type="domain" description="WAP" evidence="3">
    <location>
        <begin position="986"/>
        <end position="1040"/>
    </location>
</feature>
<name>A0A8B7Y5I0_ACAPL</name>
<feature type="domain" description="WAP" evidence="3">
    <location>
        <begin position="410"/>
        <end position="458"/>
    </location>
</feature>
<dbReference type="FunFam" id="4.10.75.10:FF:000001">
    <property type="entry name" value="Anosmin 1"/>
    <property type="match status" value="1"/>
</dbReference>
<feature type="domain" description="Antistasin-like" evidence="2">
    <location>
        <begin position="262"/>
        <end position="287"/>
    </location>
</feature>
<feature type="domain" description="WAP" evidence="3">
    <location>
        <begin position="562"/>
        <end position="615"/>
    </location>
</feature>
<dbReference type="SUPFAM" id="SSF57567">
    <property type="entry name" value="Serine protease inhibitors"/>
    <property type="match status" value="2"/>
</dbReference>
<dbReference type="OrthoDB" id="10021323at2759"/>
<feature type="domain" description="WAP" evidence="3">
    <location>
        <begin position="138"/>
        <end position="185"/>
    </location>
</feature>
<feature type="domain" description="Antistasin-like" evidence="2">
    <location>
        <begin position="723"/>
        <end position="748"/>
    </location>
</feature>
<dbReference type="PROSITE" id="PS51390">
    <property type="entry name" value="WAP"/>
    <property type="match status" value="10"/>
</dbReference>
<evidence type="ECO:0000256" key="1">
    <source>
        <dbReference type="SAM" id="SignalP"/>
    </source>
</evidence>
<dbReference type="InterPro" id="IPR050514">
    <property type="entry name" value="WAP_four-disulfide_core"/>
</dbReference>
<feature type="domain" description="Antistasin-like" evidence="2">
    <location>
        <begin position="293"/>
        <end position="318"/>
    </location>
</feature>
<dbReference type="SUPFAM" id="SSF57256">
    <property type="entry name" value="Elafin-like"/>
    <property type="match status" value="3"/>
</dbReference>
<protein>
    <submittedName>
        <fullName evidence="5">Multiple epidermal growth factor-like domains protein 6</fullName>
    </submittedName>
</protein>
<organism evidence="4 5">
    <name type="scientific">Acanthaster planci</name>
    <name type="common">Crown-of-thorns starfish</name>
    <dbReference type="NCBI Taxonomy" id="133434"/>
    <lineage>
        <taxon>Eukaryota</taxon>
        <taxon>Metazoa</taxon>
        <taxon>Echinodermata</taxon>
        <taxon>Eleutherozoa</taxon>
        <taxon>Asterozoa</taxon>
        <taxon>Asteroidea</taxon>
        <taxon>Valvatacea</taxon>
        <taxon>Valvatida</taxon>
        <taxon>Acanthasteridae</taxon>
        <taxon>Acanthaster</taxon>
    </lineage>
</organism>
<dbReference type="Proteomes" id="UP000694845">
    <property type="component" value="Unplaced"/>
</dbReference>
<dbReference type="PANTHER" id="PTHR19441:SF95">
    <property type="entry name" value="PERLWAPIN ISOFORM X1"/>
    <property type="match status" value="1"/>
</dbReference>
<sequence length="1479" mass="159056">MRVCVAVTLVIAVVAILANQILAVSVQTREIETPLRTCKWYQALCRFINPCWYKRECLGYPDAVCQVDLCECRAEFYVGVQKIDCQEPDSDGTPREQPDPDLPGIPDQGCEPVVCRLGCLDGYVKDSNGCEICECIEPADRPGFCPAVRPGMVSTCAIECSSDAACDEGEKCCSNGCGQVCVPACSGNLCRINCAPFGGFARDANGCEICRCMNMDLLRVCPAINLNVTAICIDNCEVDDDCSNEGEKCCSNGCGHTCVRGCEPVRCRMFCEHGFDTDENNCEICKCKTPPGCSEVTCRLGCKFGYERDENGCEICSCFFPQELESRGWVATYGRGHGDAGQCPSVEDTVGICILACMADDDCREGQKCCSNGCGMVCQTPCSSVRCRKACRFGYVKDENGCEICRCKKPKIKFGKCPAVPEGIVGTCANECESDDNCSERNMKCCSNGCGRTCTTACTPVRCRLRCRWGFATNSDGCEICECLPSPDVKPGQCPAAVPDLVAGICVTECSSDSDCAGDLKCCSNNCGQVCVSACPSFKCLINCPFGFLADKNGCQGCECRPPSVEGIPKVCPVIEADVVGSCVEDCSDESPCPSGQICCSNGCGHTCVEGCSPVLCRMLCPSGWAVNKEGCEICECKEAPAGLPELPKVCPVIEADVVGSCSEDCSDENPCSSGQMCCSNGCGHTCVEGCLPVVCLMYCRFGWDRDGSGCEICRCKERPSDCKPLLCRLGCRNGYQTDENGCDICKCKGAPSVFSGPDIYSLPIPRSCPVVAEGVGGICSEECSEENRCPAGLLCCSNGCGHSCIRGCRPVMCRMYCPFGWDVDEETGCEICACKRPTTELFCPMLPVQGPQLEICIEECGPDNPCTQEGYTCCSNGCGHTCVEGCPPIQCRRYCEHGFAKDARGCEICSCAAPPVELTCPPVQEGVGGICSDDCQSDEECQVNEKCCSNGCGHSCIEACRPVLCYMYCRYGWARDKRGCEICQCADEPGSDLLCPVLESGTAGLCVESCGADNPCSGETEKCCFNGCGHTCVEGCQPVSCRMQCEHGWARDKRGCEICECHQPQVCFTPQCSEDCPHGFVSDENGCLTCDCLPSPDELVCPEPREGTFGICMNSCIPDSLCDTGKKCCHNGCGYQCLTACVPVDCGLTGCQYGRAKDANGCETCHCNLPPADFCNNGKVYQTCGSACPTTCAIVRKGQPIACTYQCKVGCACPLGTVLDSDDMCVEEANCGCLYDTNGDGENEYFQLGESFVVGSEQCQCRRGGQVACESVCPPTNCAPTGCRYGHAVDENGCETCSCNPSPEEPCEPVKCRRLCRYGFKMENGCPVCKCNYPPIKFCVPVQCRMYCRYGFAEDEDGCEICQCNPPPDVVCENGKVYEQCGSACPETCQSIRKDEDVACPAVCVEGCFCPPGTMQDSDGMCIKQKQCGCLFDADSNGEKEYYRLGESFHVGINKRQRCQCRRNGLVMCTLRRRHYHP</sequence>
<feature type="signal peptide" evidence="1">
    <location>
        <begin position="1"/>
        <end position="23"/>
    </location>
</feature>
<feature type="domain" description="Antistasin-like" evidence="2">
    <location>
        <begin position="1068"/>
        <end position="1093"/>
    </location>
</feature>
<feature type="domain" description="Antistasin-like" evidence="2">
    <location>
        <begin position="691"/>
        <end position="716"/>
    </location>
</feature>
<feature type="domain" description="Antistasin-like" evidence="2">
    <location>
        <begin position="458"/>
        <end position="483"/>
    </location>
</feature>
<feature type="domain" description="Antistasin-like" evidence="2">
    <location>
        <begin position="382"/>
        <end position="407"/>
    </location>
</feature>
<evidence type="ECO:0000259" key="3">
    <source>
        <dbReference type="PROSITE" id="PS51390"/>
    </source>
</evidence>
<accession>A0A8B7Y5I0</accession>
<feature type="domain" description="WAP" evidence="3">
    <location>
        <begin position="1093"/>
        <end position="1142"/>
    </location>
</feature>
<dbReference type="InterPro" id="IPR004094">
    <property type="entry name" value="Antistasin-like"/>
</dbReference>
<feature type="domain" description="WAP" evidence="3">
    <location>
        <begin position="336"/>
        <end position="382"/>
    </location>
</feature>
<dbReference type="InterPro" id="IPR036084">
    <property type="entry name" value="Ser_inhib-like_sf"/>
</dbReference>
<feature type="chain" id="PRO_5034595698" evidence="1">
    <location>
        <begin position="24"/>
        <end position="1479"/>
    </location>
</feature>
<gene>
    <name evidence="5" type="primary">LOC110977361</name>
</gene>
<dbReference type="CDD" id="cd19941">
    <property type="entry name" value="TIL"/>
    <property type="match status" value="2"/>
</dbReference>
<feature type="domain" description="WAP" evidence="3">
    <location>
        <begin position="213"/>
        <end position="262"/>
    </location>
</feature>
<dbReference type="Pfam" id="PF02822">
    <property type="entry name" value="Antistasin"/>
    <property type="match status" value="18"/>
</dbReference>
<keyword evidence="4" id="KW-1185">Reference proteome</keyword>
<dbReference type="CDD" id="cd00199">
    <property type="entry name" value="WAP"/>
    <property type="match status" value="1"/>
</dbReference>
<feature type="domain" description="WAP" evidence="3">
    <location>
        <begin position="915"/>
        <end position="961"/>
    </location>
</feature>
<feature type="domain" description="WAP" evidence="3">
    <location>
        <begin position="487"/>
        <end position="535"/>
    </location>
</feature>
<evidence type="ECO:0000313" key="5">
    <source>
        <dbReference type="RefSeq" id="XP_022087096.1"/>
    </source>
</evidence>
<feature type="domain" description="Antistasin-like" evidence="2">
    <location>
        <begin position="887"/>
        <end position="912"/>
    </location>
</feature>
<dbReference type="KEGG" id="aplc:110977361"/>
<proteinExistence type="predicted"/>
<dbReference type="RefSeq" id="XP_022087096.1">
    <property type="nucleotide sequence ID" value="XM_022231404.1"/>
</dbReference>
<reference evidence="5" key="1">
    <citation type="submission" date="2025-08" db="UniProtKB">
        <authorList>
            <consortium name="RefSeq"/>
        </authorList>
    </citation>
    <scope>IDENTIFICATION</scope>
</reference>
<feature type="domain" description="Antistasin-like" evidence="2">
    <location>
        <begin position="961"/>
        <end position="986"/>
    </location>
</feature>
<dbReference type="GO" id="GO:0005615">
    <property type="term" value="C:extracellular space"/>
    <property type="evidence" value="ECO:0007669"/>
    <property type="project" value="TreeGrafter"/>
</dbReference>
<feature type="domain" description="Antistasin-like" evidence="2">
    <location>
        <begin position="809"/>
        <end position="835"/>
    </location>
</feature>
<dbReference type="GeneID" id="110977361"/>
<dbReference type="InterPro" id="IPR002919">
    <property type="entry name" value="TIL_dom"/>
</dbReference>
<evidence type="ECO:0000313" key="4">
    <source>
        <dbReference type="Proteomes" id="UP000694845"/>
    </source>
</evidence>
<dbReference type="InterPro" id="IPR036645">
    <property type="entry name" value="Elafin-like_sf"/>
</dbReference>
<dbReference type="OMA" id="CGHSCVE"/>
<keyword evidence="1" id="KW-0732">Signal</keyword>
<dbReference type="InterPro" id="IPR008197">
    <property type="entry name" value="WAP_dom"/>
</dbReference>
<dbReference type="Gene3D" id="4.10.75.10">
    <property type="entry name" value="Elafin-like"/>
    <property type="match status" value="5"/>
</dbReference>
<feature type="domain" description="Antistasin-like" evidence="2">
    <location>
        <begin position="535"/>
        <end position="560"/>
    </location>
</feature>
<dbReference type="SUPFAM" id="SSF57262">
    <property type="entry name" value="Leech antihemostatic proteins"/>
    <property type="match status" value="12"/>
</dbReference>
<dbReference type="Pfam" id="PF00095">
    <property type="entry name" value="WAP"/>
    <property type="match status" value="11"/>
</dbReference>
<evidence type="ECO:0000259" key="2">
    <source>
        <dbReference type="PROSITE" id="PS51252"/>
    </source>
</evidence>
<feature type="domain" description="Antistasin-like" evidence="2">
    <location>
        <begin position="612"/>
        <end position="637"/>
    </location>
</feature>
<dbReference type="InterPro" id="IPR011061">
    <property type="entry name" value="Hirudin/antistatin"/>
</dbReference>
<feature type="domain" description="WAP" evidence="3">
    <location>
        <begin position="644"/>
        <end position="691"/>
    </location>
</feature>
<dbReference type="GO" id="GO:0004867">
    <property type="term" value="F:serine-type endopeptidase inhibitor activity"/>
    <property type="evidence" value="ECO:0007669"/>
    <property type="project" value="InterPro"/>
</dbReference>
<feature type="domain" description="Antistasin-like" evidence="2">
    <location>
        <begin position="1340"/>
        <end position="1365"/>
    </location>
</feature>
<dbReference type="PANTHER" id="PTHR19441">
    <property type="entry name" value="WHEY ACDIC PROTEIN WAP"/>
    <property type="match status" value="1"/>
</dbReference>